<dbReference type="Gene3D" id="1.10.510.10">
    <property type="entry name" value="Transferase(Phosphotransferase) domain 1"/>
    <property type="match status" value="1"/>
</dbReference>
<keyword evidence="5" id="KW-0808">Transferase</keyword>
<comment type="catalytic activity">
    <reaction evidence="13">
        <text>L-seryl-[protein] + ATP = O-phospho-L-seryl-[protein] + ADP + H(+)</text>
        <dbReference type="Rhea" id="RHEA:17989"/>
        <dbReference type="Rhea" id="RHEA-COMP:9863"/>
        <dbReference type="Rhea" id="RHEA-COMP:11604"/>
        <dbReference type="ChEBI" id="CHEBI:15378"/>
        <dbReference type="ChEBI" id="CHEBI:29999"/>
        <dbReference type="ChEBI" id="CHEBI:30616"/>
        <dbReference type="ChEBI" id="CHEBI:83421"/>
        <dbReference type="ChEBI" id="CHEBI:456216"/>
        <dbReference type="EC" id="2.7.11.1"/>
    </reaction>
</comment>
<dbReference type="GO" id="GO:0005634">
    <property type="term" value="C:nucleus"/>
    <property type="evidence" value="ECO:0007669"/>
    <property type="project" value="UniProtKB-SubCell"/>
</dbReference>
<keyword evidence="10" id="KW-0539">Nucleus</keyword>
<dbReference type="InterPro" id="IPR011009">
    <property type="entry name" value="Kinase-like_dom_sf"/>
</dbReference>
<evidence type="ECO:0000256" key="3">
    <source>
        <dbReference type="ARBA" id="ARBA00012513"/>
    </source>
</evidence>
<evidence type="ECO:0000256" key="8">
    <source>
        <dbReference type="ARBA" id="ARBA00022777"/>
    </source>
</evidence>
<evidence type="ECO:0000256" key="6">
    <source>
        <dbReference type="ARBA" id="ARBA00022741"/>
    </source>
</evidence>
<accession>A0AAE9EP12</accession>
<comment type="catalytic activity">
    <reaction evidence="12">
        <text>L-threonyl-[protein] + ATP = O-phospho-L-threonyl-[protein] + ADP + H(+)</text>
        <dbReference type="Rhea" id="RHEA:46608"/>
        <dbReference type="Rhea" id="RHEA-COMP:11060"/>
        <dbReference type="Rhea" id="RHEA-COMP:11605"/>
        <dbReference type="ChEBI" id="CHEBI:15378"/>
        <dbReference type="ChEBI" id="CHEBI:30013"/>
        <dbReference type="ChEBI" id="CHEBI:30616"/>
        <dbReference type="ChEBI" id="CHEBI:61977"/>
        <dbReference type="ChEBI" id="CHEBI:456216"/>
        <dbReference type="EC" id="2.7.11.1"/>
    </reaction>
</comment>
<sequence>MSADVSTKPKGSLPIPMAPGESNECYRVIRTLGEGAFGEVLLIVNNKNPDMAVAMKKMQITTQAKTKNIRKEFLIQQKLSEEEHDNFIRAIVGMRTENGFHFLFLEYADGGELFDKIEPDHGMPTAIAQFYFKQLVEGLKYIHDSDIVHRDIKPENLLLLVSFFSDIVINTYQSV</sequence>
<keyword evidence="4 16" id="KW-0723">Serine/threonine-protein kinase</keyword>
<keyword evidence="6 15" id="KW-0547">Nucleotide-binding</keyword>
<protein>
    <recommendedName>
        <fullName evidence="14">Serine/threonine-protein kinase chk-1</fullName>
        <ecNumber evidence="3">2.7.11.1</ecNumber>
    </recommendedName>
</protein>
<keyword evidence="19" id="KW-1185">Reference proteome</keyword>
<keyword evidence="9 15" id="KW-0067">ATP-binding</keyword>
<feature type="domain" description="Protein kinase" evidence="17">
    <location>
        <begin position="26"/>
        <end position="175"/>
    </location>
</feature>
<evidence type="ECO:0000259" key="17">
    <source>
        <dbReference type="PROSITE" id="PS50011"/>
    </source>
</evidence>
<evidence type="ECO:0000313" key="18">
    <source>
        <dbReference type="EMBL" id="UMM26147.1"/>
    </source>
</evidence>
<dbReference type="GO" id="GO:0004674">
    <property type="term" value="F:protein serine/threonine kinase activity"/>
    <property type="evidence" value="ECO:0007669"/>
    <property type="project" value="UniProtKB-KW"/>
</dbReference>
<keyword evidence="7" id="KW-0227">DNA damage</keyword>
<dbReference type="GO" id="GO:0005524">
    <property type="term" value="F:ATP binding"/>
    <property type="evidence" value="ECO:0007669"/>
    <property type="project" value="UniProtKB-UniRule"/>
</dbReference>
<dbReference type="PANTHER" id="PTHR24346">
    <property type="entry name" value="MAP/MICROTUBULE AFFINITY-REGULATING KINASE"/>
    <property type="match status" value="1"/>
</dbReference>
<dbReference type="FunFam" id="3.30.200.20:FF:000229">
    <property type="entry name" value="Serine/threonine-protein kinase Chk1"/>
    <property type="match status" value="1"/>
</dbReference>
<dbReference type="PROSITE" id="PS00108">
    <property type="entry name" value="PROTEIN_KINASE_ST"/>
    <property type="match status" value="1"/>
</dbReference>
<gene>
    <name evidence="18" type="ORF">L5515_009974</name>
</gene>
<keyword evidence="11" id="KW-0131">Cell cycle</keyword>
<dbReference type="Proteomes" id="UP000829354">
    <property type="component" value="Chromosome IV"/>
</dbReference>
<evidence type="ECO:0000256" key="5">
    <source>
        <dbReference type="ARBA" id="ARBA00022679"/>
    </source>
</evidence>
<dbReference type="SUPFAM" id="SSF56112">
    <property type="entry name" value="Protein kinase-like (PK-like)"/>
    <property type="match status" value="1"/>
</dbReference>
<reference evidence="18 19" key="1">
    <citation type="submission" date="2022-04" db="EMBL/GenBank/DDBJ databases">
        <title>Chromosome-level reference genomes for two strains of Caenorhabditis briggsae: an improved platform for comparative genomics.</title>
        <authorList>
            <person name="Stevens L."/>
            <person name="Andersen E."/>
        </authorList>
    </citation>
    <scope>NUCLEOTIDE SEQUENCE [LARGE SCALE GENOMIC DNA]</scope>
    <source>
        <strain evidence="18">VX34</strain>
        <tissue evidence="18">Whole-organism</tissue>
    </source>
</reference>
<dbReference type="InterPro" id="IPR008271">
    <property type="entry name" value="Ser/Thr_kinase_AS"/>
</dbReference>
<evidence type="ECO:0000313" key="19">
    <source>
        <dbReference type="Proteomes" id="UP000829354"/>
    </source>
</evidence>
<organism evidence="18 19">
    <name type="scientific">Caenorhabditis briggsae</name>
    <dbReference type="NCBI Taxonomy" id="6238"/>
    <lineage>
        <taxon>Eukaryota</taxon>
        <taxon>Metazoa</taxon>
        <taxon>Ecdysozoa</taxon>
        <taxon>Nematoda</taxon>
        <taxon>Chromadorea</taxon>
        <taxon>Rhabditida</taxon>
        <taxon>Rhabditina</taxon>
        <taxon>Rhabditomorpha</taxon>
        <taxon>Rhabditoidea</taxon>
        <taxon>Rhabditidae</taxon>
        <taxon>Peloderinae</taxon>
        <taxon>Caenorhabditis</taxon>
    </lineage>
</organism>
<evidence type="ECO:0000256" key="15">
    <source>
        <dbReference type="PROSITE-ProRule" id="PRU10141"/>
    </source>
</evidence>
<evidence type="ECO:0000256" key="12">
    <source>
        <dbReference type="ARBA" id="ARBA00047899"/>
    </source>
</evidence>
<evidence type="ECO:0000256" key="14">
    <source>
        <dbReference type="ARBA" id="ARBA00069028"/>
    </source>
</evidence>
<evidence type="ECO:0000256" key="9">
    <source>
        <dbReference type="ARBA" id="ARBA00022840"/>
    </source>
</evidence>
<evidence type="ECO:0000256" key="10">
    <source>
        <dbReference type="ARBA" id="ARBA00023242"/>
    </source>
</evidence>
<dbReference type="EC" id="2.7.11.1" evidence="3"/>
<dbReference type="PROSITE" id="PS50011">
    <property type="entry name" value="PROTEIN_KINASE_DOM"/>
    <property type="match status" value="1"/>
</dbReference>
<proteinExistence type="inferred from homology"/>
<evidence type="ECO:0000256" key="7">
    <source>
        <dbReference type="ARBA" id="ARBA00022763"/>
    </source>
</evidence>
<dbReference type="AlphaFoldDB" id="A0AAE9EP12"/>
<evidence type="ECO:0000256" key="13">
    <source>
        <dbReference type="ARBA" id="ARBA00048679"/>
    </source>
</evidence>
<dbReference type="InterPro" id="IPR000719">
    <property type="entry name" value="Prot_kinase_dom"/>
</dbReference>
<feature type="binding site" evidence="15">
    <location>
        <position position="56"/>
    </location>
    <ligand>
        <name>ATP</name>
        <dbReference type="ChEBI" id="CHEBI:30616"/>
    </ligand>
</feature>
<dbReference type="InterPro" id="IPR017441">
    <property type="entry name" value="Protein_kinase_ATP_BS"/>
</dbReference>
<keyword evidence="8" id="KW-0418">Kinase</keyword>
<evidence type="ECO:0000256" key="11">
    <source>
        <dbReference type="ARBA" id="ARBA00023306"/>
    </source>
</evidence>
<dbReference type="Pfam" id="PF00069">
    <property type="entry name" value="Pkinase"/>
    <property type="match status" value="1"/>
</dbReference>
<dbReference type="GO" id="GO:0006974">
    <property type="term" value="P:DNA damage response"/>
    <property type="evidence" value="ECO:0007669"/>
    <property type="project" value="UniProtKB-KW"/>
</dbReference>
<dbReference type="Gene3D" id="3.30.200.20">
    <property type="entry name" value="Phosphorylase Kinase, domain 1"/>
    <property type="match status" value="1"/>
</dbReference>
<dbReference type="SMART" id="SM00220">
    <property type="entry name" value="S_TKc"/>
    <property type="match status" value="1"/>
</dbReference>
<dbReference type="EMBL" id="CP092623">
    <property type="protein sequence ID" value="UMM26147.1"/>
    <property type="molecule type" value="Genomic_DNA"/>
</dbReference>
<name>A0AAE9EP12_CAEBR</name>
<evidence type="ECO:0000256" key="4">
    <source>
        <dbReference type="ARBA" id="ARBA00022527"/>
    </source>
</evidence>
<dbReference type="PANTHER" id="PTHR24346:SF107">
    <property type="entry name" value="SERINE_THREONINE-PROTEIN KINASE CHK1"/>
    <property type="match status" value="1"/>
</dbReference>
<dbReference type="PROSITE" id="PS00107">
    <property type="entry name" value="PROTEIN_KINASE_ATP"/>
    <property type="match status" value="1"/>
</dbReference>
<evidence type="ECO:0000256" key="16">
    <source>
        <dbReference type="RuleBase" id="RU000304"/>
    </source>
</evidence>
<dbReference type="GO" id="GO:0033314">
    <property type="term" value="P:mitotic DNA replication checkpoint signaling"/>
    <property type="evidence" value="ECO:0007669"/>
    <property type="project" value="UniProtKB-ARBA"/>
</dbReference>
<evidence type="ECO:0000256" key="1">
    <source>
        <dbReference type="ARBA" id="ARBA00004123"/>
    </source>
</evidence>
<comment type="similarity">
    <text evidence="2">Belongs to the protein kinase superfamily. CAMK Ser/Thr protein kinase family. NIM1 subfamily.</text>
</comment>
<comment type="subcellular location">
    <subcellularLocation>
        <location evidence="1">Nucleus</location>
    </subcellularLocation>
</comment>
<evidence type="ECO:0000256" key="2">
    <source>
        <dbReference type="ARBA" id="ARBA00010791"/>
    </source>
</evidence>